<dbReference type="Proteomes" id="UP001596494">
    <property type="component" value="Unassembled WGS sequence"/>
</dbReference>
<dbReference type="RefSeq" id="WP_289215618.1">
    <property type="nucleotide sequence ID" value="NZ_JAPVRC010000003.1"/>
</dbReference>
<evidence type="ECO:0000313" key="2">
    <source>
        <dbReference type="Proteomes" id="UP001596494"/>
    </source>
</evidence>
<accession>A0ABW2K1J1</accession>
<proteinExistence type="predicted"/>
<comment type="caution">
    <text evidence="1">The sequence shown here is derived from an EMBL/GenBank/DDBJ whole genome shotgun (WGS) entry which is preliminary data.</text>
</comment>
<dbReference type="EMBL" id="JBHTBY010000001">
    <property type="protein sequence ID" value="MFC7319846.1"/>
    <property type="molecule type" value="Genomic_DNA"/>
</dbReference>
<reference evidence="2" key="1">
    <citation type="journal article" date="2019" name="Int. J. Syst. Evol. Microbiol.">
        <title>The Global Catalogue of Microorganisms (GCM) 10K type strain sequencing project: providing services to taxonomists for standard genome sequencing and annotation.</title>
        <authorList>
            <consortium name="The Broad Institute Genomics Platform"/>
            <consortium name="The Broad Institute Genome Sequencing Center for Infectious Disease"/>
            <person name="Wu L."/>
            <person name="Ma J."/>
        </authorList>
    </citation>
    <scope>NUCLEOTIDE SEQUENCE [LARGE SCALE GENOMIC DNA]</scope>
    <source>
        <strain evidence="2">CCUG 73951</strain>
    </source>
</reference>
<sequence length="91" mass="10725">MNTVKRTYFSPEYPPYNSSLKNIILLNDTGTIDLDTLNSLKELRELRNNKVVHGQIPDENITYSEAIKYYDLSKKVTRVLKNITREHNRIR</sequence>
<keyword evidence="2" id="KW-1185">Reference proteome</keyword>
<name>A0ABW2K1J1_9BACI</name>
<evidence type="ECO:0000313" key="1">
    <source>
        <dbReference type="EMBL" id="MFC7319846.1"/>
    </source>
</evidence>
<evidence type="ECO:0008006" key="3">
    <source>
        <dbReference type="Google" id="ProtNLM"/>
    </source>
</evidence>
<gene>
    <name evidence="1" type="ORF">ACFQMN_02960</name>
</gene>
<protein>
    <recommendedName>
        <fullName evidence="3">RiboL-PSP-HEPN domain-containing protein</fullName>
    </recommendedName>
</protein>
<organism evidence="1 2">
    <name type="scientific">Halobacillus campisalis</name>
    <dbReference type="NCBI Taxonomy" id="435909"/>
    <lineage>
        <taxon>Bacteria</taxon>
        <taxon>Bacillati</taxon>
        <taxon>Bacillota</taxon>
        <taxon>Bacilli</taxon>
        <taxon>Bacillales</taxon>
        <taxon>Bacillaceae</taxon>
        <taxon>Halobacillus</taxon>
    </lineage>
</organism>